<reference evidence="2 3" key="1">
    <citation type="submission" date="2023-08" db="EMBL/GenBank/DDBJ databases">
        <title>Draft genome sequence of Janthinobacterium lividum.</title>
        <authorList>
            <person name="Chun B.H."/>
            <person name="Lee Y."/>
        </authorList>
    </citation>
    <scope>NUCLEOTIDE SEQUENCE [LARGE SCALE GENOMIC DNA]</scope>
    <source>
        <strain evidence="2 3">AMJK</strain>
    </source>
</reference>
<sequence length="94" mass="10768">MNSSDEALHQFFGGYFHQDWQLDDPTWQVVISRFLRESPPTDSALVAAGIERLISDSSPDETLCCVVQKLGCDYWPGSFSEMRIWLKQVVSELR</sequence>
<name>A0ABU0XMW2_9BURK</name>
<proteinExistence type="predicted"/>
<gene>
    <name evidence="2" type="ORF">RB624_03020</name>
</gene>
<accession>A0ABU0XMW2</accession>
<feature type="domain" description="CdiI immunity protein" evidence="1">
    <location>
        <begin position="6"/>
        <end position="92"/>
    </location>
</feature>
<dbReference type="RefSeq" id="WP_307778246.1">
    <property type="nucleotide sequence ID" value="NZ_JAVFKP010000001.1"/>
</dbReference>
<dbReference type="InterPro" id="IPR041129">
    <property type="entry name" value="CdiI_2"/>
</dbReference>
<dbReference type="Proteomes" id="UP001237592">
    <property type="component" value="Unassembled WGS sequence"/>
</dbReference>
<dbReference type="EMBL" id="JAVFKP010000001">
    <property type="protein sequence ID" value="MDQ4624856.1"/>
    <property type="molecule type" value="Genomic_DNA"/>
</dbReference>
<protein>
    <submittedName>
        <fullName evidence="2">Contact-dependent growth inhibition system immunity protein</fullName>
    </submittedName>
</protein>
<dbReference type="Pfam" id="PF18593">
    <property type="entry name" value="CdiI_2"/>
    <property type="match status" value="1"/>
</dbReference>
<keyword evidence="3" id="KW-1185">Reference proteome</keyword>
<organism evidence="2 3">
    <name type="scientific">Janthinobacterium lividum</name>
    <dbReference type="NCBI Taxonomy" id="29581"/>
    <lineage>
        <taxon>Bacteria</taxon>
        <taxon>Pseudomonadati</taxon>
        <taxon>Pseudomonadota</taxon>
        <taxon>Betaproteobacteria</taxon>
        <taxon>Burkholderiales</taxon>
        <taxon>Oxalobacteraceae</taxon>
        <taxon>Janthinobacterium</taxon>
    </lineage>
</organism>
<evidence type="ECO:0000313" key="3">
    <source>
        <dbReference type="Proteomes" id="UP001237592"/>
    </source>
</evidence>
<comment type="caution">
    <text evidence="2">The sequence shown here is derived from an EMBL/GenBank/DDBJ whole genome shotgun (WGS) entry which is preliminary data.</text>
</comment>
<evidence type="ECO:0000313" key="2">
    <source>
        <dbReference type="EMBL" id="MDQ4624856.1"/>
    </source>
</evidence>
<evidence type="ECO:0000259" key="1">
    <source>
        <dbReference type="Pfam" id="PF18593"/>
    </source>
</evidence>